<name>A0A8J3CIP6_9PSEU</name>
<feature type="region of interest" description="Disordered" evidence="1">
    <location>
        <begin position="70"/>
        <end position="122"/>
    </location>
</feature>
<comment type="caution">
    <text evidence="2">The sequence shown here is derived from an EMBL/GenBank/DDBJ whole genome shotgun (WGS) entry which is preliminary data.</text>
</comment>
<dbReference type="EMBL" id="BMMK01000022">
    <property type="protein sequence ID" value="GGM67592.1"/>
    <property type="molecule type" value="Genomic_DNA"/>
</dbReference>
<reference evidence="2" key="1">
    <citation type="journal article" date="2014" name="Int. J. Syst. Evol. Microbiol.">
        <title>Complete genome sequence of Corynebacterium casei LMG S-19264T (=DSM 44701T), isolated from a smear-ripened cheese.</title>
        <authorList>
            <consortium name="US DOE Joint Genome Institute (JGI-PGF)"/>
            <person name="Walter F."/>
            <person name="Albersmeier A."/>
            <person name="Kalinowski J."/>
            <person name="Ruckert C."/>
        </authorList>
    </citation>
    <scope>NUCLEOTIDE SEQUENCE</scope>
    <source>
        <strain evidence="2">CGMCC 4.5737</strain>
    </source>
</reference>
<reference evidence="2" key="2">
    <citation type="submission" date="2020-09" db="EMBL/GenBank/DDBJ databases">
        <authorList>
            <person name="Sun Q."/>
            <person name="Zhou Y."/>
        </authorList>
    </citation>
    <scope>NUCLEOTIDE SEQUENCE</scope>
    <source>
        <strain evidence="2">CGMCC 4.5737</strain>
    </source>
</reference>
<gene>
    <name evidence="2" type="ORF">GCM10012275_42690</name>
</gene>
<proteinExistence type="predicted"/>
<feature type="compositionally biased region" description="Low complexity" evidence="1">
    <location>
        <begin position="93"/>
        <end position="109"/>
    </location>
</feature>
<evidence type="ECO:0000256" key="1">
    <source>
        <dbReference type="SAM" id="MobiDB-lite"/>
    </source>
</evidence>
<protein>
    <submittedName>
        <fullName evidence="2">Uncharacterized protein</fullName>
    </submittedName>
</protein>
<evidence type="ECO:0000313" key="3">
    <source>
        <dbReference type="Proteomes" id="UP000637578"/>
    </source>
</evidence>
<organism evidence="2 3">
    <name type="scientific">Longimycelium tulufanense</name>
    <dbReference type="NCBI Taxonomy" id="907463"/>
    <lineage>
        <taxon>Bacteria</taxon>
        <taxon>Bacillati</taxon>
        <taxon>Actinomycetota</taxon>
        <taxon>Actinomycetes</taxon>
        <taxon>Pseudonocardiales</taxon>
        <taxon>Pseudonocardiaceae</taxon>
        <taxon>Longimycelium</taxon>
    </lineage>
</organism>
<dbReference type="RefSeq" id="WP_189060180.1">
    <property type="nucleotide sequence ID" value="NZ_BMMK01000022.1"/>
</dbReference>
<feature type="region of interest" description="Disordered" evidence="1">
    <location>
        <begin position="138"/>
        <end position="158"/>
    </location>
</feature>
<dbReference type="AlphaFoldDB" id="A0A8J3CIP6"/>
<accession>A0A8J3CIP6</accession>
<keyword evidence="3" id="KW-1185">Reference proteome</keyword>
<dbReference type="Proteomes" id="UP000637578">
    <property type="component" value="Unassembled WGS sequence"/>
</dbReference>
<evidence type="ECO:0000313" key="2">
    <source>
        <dbReference type="EMBL" id="GGM67592.1"/>
    </source>
</evidence>
<sequence length="416" mass="45811">MTGQRPRLAYDWQSDTVYIPRWGRTPRVELVTHTHTCPDGTPVHVTAQWVVTTSTTVYRWLVDGQPAGTTTARCGADTPPDWSAIDATHPSRTDPATLTTGEETTMTDPYARPAPQATPDETPISDVRATIEEKVEHPAPPITAPTRPTVPALKTRKPTGRVAPPLILVEGGEKAGKTWLVAEFTASPRISQAYWIEWGEKECADEYGLIPGADYTLIDHDGSFETVANQVYAVRAVAQQAAEADQPPMCLVIDTMTWEWEILKDWANKRALSAPSVRARLTKNPDLAAEDIPVPMNIWNEVTERHYKLMRLLQTFPGVVVMTARGKEVTALDDAGRPIPGAKTYKVEGHKNLAYDASVWLRLSREHPPLVVGARSVRAGIRPGVDKPRSVPDLTLDWLVFDVLGYRPDLAAPTAA</sequence>